<evidence type="ECO:0000313" key="7">
    <source>
        <dbReference type="Proteomes" id="UP000576969"/>
    </source>
</evidence>
<evidence type="ECO:0000256" key="3">
    <source>
        <dbReference type="ARBA" id="ARBA00022723"/>
    </source>
</evidence>
<proteinExistence type="inferred from homology"/>
<dbReference type="EMBL" id="JACCBV010000001">
    <property type="protein sequence ID" value="NYE18076.1"/>
    <property type="molecule type" value="Genomic_DNA"/>
</dbReference>
<dbReference type="GO" id="GO:0016787">
    <property type="term" value="F:hydrolase activity"/>
    <property type="evidence" value="ECO:0007669"/>
    <property type="project" value="UniProtKB-KW"/>
</dbReference>
<gene>
    <name evidence="6" type="ORF">BJ991_000104</name>
</gene>
<dbReference type="PANTHER" id="PTHR42978">
    <property type="entry name" value="QUORUM-QUENCHING LACTONASE YTNP-RELATED-RELATED"/>
    <property type="match status" value="1"/>
</dbReference>
<keyword evidence="3" id="KW-0479">Metal-binding</keyword>
<protein>
    <submittedName>
        <fullName evidence="6">Uncharacterized protein</fullName>
    </submittedName>
</protein>
<dbReference type="Gene3D" id="3.60.15.10">
    <property type="entry name" value="Ribonuclease Z/Hydroxyacylglutathione hydrolase-like"/>
    <property type="match status" value="1"/>
</dbReference>
<evidence type="ECO:0000256" key="4">
    <source>
        <dbReference type="ARBA" id="ARBA00022801"/>
    </source>
</evidence>
<comment type="cofactor">
    <cofactor evidence="1">
        <name>Zn(2+)</name>
        <dbReference type="ChEBI" id="CHEBI:29105"/>
    </cofactor>
</comment>
<dbReference type="InterPro" id="IPR051013">
    <property type="entry name" value="MBL_superfamily_lactonases"/>
</dbReference>
<sequence>MGIGEVPGPEVFWMARWDEWLPLHFQVVLIRGGGVTALVNTGPARDLRPMNERWASFLGPRAQFTRGEGEFVTDQLERLHVAPQDITHVFLTPLQLYTVSNVLSFPNAQILISRKGWEHFQTSHVHPHDDRDTSIPPDILRELVGSAWPRVVLLEEEEEIAPGLRTWWAGSHHRASYAVEVDTVNGSVVISDAFFWLANVERDHPIGICENIYEALAAHARARKSDIVLPLYDGRNFERFPDGVVA</sequence>
<keyword evidence="4" id="KW-0378">Hydrolase</keyword>
<dbReference type="SUPFAM" id="SSF56281">
    <property type="entry name" value="Metallo-hydrolase/oxidoreductase"/>
    <property type="match status" value="1"/>
</dbReference>
<evidence type="ECO:0000256" key="5">
    <source>
        <dbReference type="ARBA" id="ARBA00022833"/>
    </source>
</evidence>
<keyword evidence="7" id="KW-1185">Reference proteome</keyword>
<dbReference type="PANTHER" id="PTHR42978:SF2">
    <property type="entry name" value="102 KBASES UNSTABLE REGION: FROM 1 TO 119443"/>
    <property type="match status" value="1"/>
</dbReference>
<organism evidence="6 7">
    <name type="scientific">Microbacterium immunditiarum</name>
    <dbReference type="NCBI Taxonomy" id="337480"/>
    <lineage>
        <taxon>Bacteria</taxon>
        <taxon>Bacillati</taxon>
        <taxon>Actinomycetota</taxon>
        <taxon>Actinomycetes</taxon>
        <taxon>Micrococcales</taxon>
        <taxon>Microbacteriaceae</taxon>
        <taxon>Microbacterium</taxon>
    </lineage>
</organism>
<evidence type="ECO:0000313" key="6">
    <source>
        <dbReference type="EMBL" id="NYE18076.1"/>
    </source>
</evidence>
<evidence type="ECO:0000256" key="2">
    <source>
        <dbReference type="ARBA" id="ARBA00007749"/>
    </source>
</evidence>
<dbReference type="RefSeq" id="WP_218852828.1">
    <property type="nucleotide sequence ID" value="NZ_JACCBV010000001.1"/>
</dbReference>
<keyword evidence="5" id="KW-0862">Zinc</keyword>
<evidence type="ECO:0000256" key="1">
    <source>
        <dbReference type="ARBA" id="ARBA00001947"/>
    </source>
</evidence>
<comment type="similarity">
    <text evidence="2">Belongs to the metallo-beta-lactamase superfamily.</text>
</comment>
<name>A0A7Y9GK92_9MICO</name>
<dbReference type="Proteomes" id="UP000576969">
    <property type="component" value="Unassembled WGS sequence"/>
</dbReference>
<comment type="caution">
    <text evidence="6">The sequence shown here is derived from an EMBL/GenBank/DDBJ whole genome shotgun (WGS) entry which is preliminary data.</text>
</comment>
<accession>A0A7Y9GK92</accession>
<reference evidence="6 7" key="1">
    <citation type="submission" date="2020-07" db="EMBL/GenBank/DDBJ databases">
        <title>Sequencing the genomes of 1000 actinobacteria strains.</title>
        <authorList>
            <person name="Klenk H.-P."/>
        </authorList>
    </citation>
    <scope>NUCLEOTIDE SEQUENCE [LARGE SCALE GENOMIC DNA]</scope>
    <source>
        <strain evidence="6 7">DSM 24662</strain>
    </source>
</reference>
<dbReference type="AlphaFoldDB" id="A0A7Y9GK92"/>
<dbReference type="GO" id="GO:0046872">
    <property type="term" value="F:metal ion binding"/>
    <property type="evidence" value="ECO:0007669"/>
    <property type="project" value="UniProtKB-KW"/>
</dbReference>
<dbReference type="InterPro" id="IPR036866">
    <property type="entry name" value="RibonucZ/Hydroxyglut_hydro"/>
</dbReference>